<proteinExistence type="predicted"/>
<keyword evidence="2" id="KW-1185">Reference proteome</keyword>
<accession>A0A495QUA0</accession>
<evidence type="ECO:0000313" key="2">
    <source>
        <dbReference type="Proteomes" id="UP000274601"/>
    </source>
</evidence>
<dbReference type="EMBL" id="RBWU01000002">
    <property type="protein sequence ID" value="RKS77104.1"/>
    <property type="molecule type" value="Genomic_DNA"/>
</dbReference>
<comment type="caution">
    <text evidence="1">The sequence shown here is derived from an EMBL/GenBank/DDBJ whole genome shotgun (WGS) entry which is preliminary data.</text>
</comment>
<organism evidence="1 2">
    <name type="scientific">Actinomadura pelletieri DSM 43383</name>
    <dbReference type="NCBI Taxonomy" id="1120940"/>
    <lineage>
        <taxon>Bacteria</taxon>
        <taxon>Bacillati</taxon>
        <taxon>Actinomycetota</taxon>
        <taxon>Actinomycetes</taxon>
        <taxon>Streptosporangiales</taxon>
        <taxon>Thermomonosporaceae</taxon>
        <taxon>Actinomadura</taxon>
    </lineage>
</organism>
<dbReference type="RefSeq" id="WP_211342952.1">
    <property type="nucleotide sequence ID" value="NZ_RBWU01000002.1"/>
</dbReference>
<reference evidence="1 2" key="1">
    <citation type="submission" date="2018-10" db="EMBL/GenBank/DDBJ databases">
        <title>Genomic Encyclopedia of Archaeal and Bacterial Type Strains, Phase II (KMG-II): from individual species to whole genera.</title>
        <authorList>
            <person name="Goeker M."/>
        </authorList>
    </citation>
    <scope>NUCLEOTIDE SEQUENCE [LARGE SCALE GENOMIC DNA]</scope>
    <source>
        <strain evidence="1 2">DSM 43383</strain>
    </source>
</reference>
<name>A0A495QUA0_9ACTN</name>
<sequence length="272" mass="31347">MDIKDYERELEQVKSHIAVSEAASKARAILLVLEGRGVAVPDEVRERITGCTDTEQLDCWIKRAGTIDIAEDLLSVPSEKRDGLFSRRYNGRLRWHSDFARQHLSNGKVHGLIRGHRRGKARGLAKGVLIIVDARGLDVSHALRERILNCTNHEQLERWVERVRFIDAAEELFEVDLQKAVTPRLVRPRPGNWMEDHAEGHWCEGLWTGLSDGLWRGELGGMQTVLFRLLWARDLRPPDPDMQRIRGCRDQAELERWIRRAVFIDDVEQLVT</sequence>
<dbReference type="PANTHER" id="PTHR34613">
    <property type="entry name" value="SLL0800 PROTEIN"/>
    <property type="match status" value="1"/>
</dbReference>
<dbReference type="AlphaFoldDB" id="A0A495QUA0"/>
<evidence type="ECO:0000313" key="1">
    <source>
        <dbReference type="EMBL" id="RKS77104.1"/>
    </source>
</evidence>
<dbReference type="Proteomes" id="UP000274601">
    <property type="component" value="Unassembled WGS sequence"/>
</dbReference>
<protein>
    <submittedName>
        <fullName evidence="1">Uncharacterized protein</fullName>
    </submittedName>
</protein>
<gene>
    <name evidence="1" type="ORF">BZB76_2478</name>
</gene>
<dbReference type="PANTHER" id="PTHR34613:SF1">
    <property type="entry name" value="SLL6017 PROTEIN"/>
    <property type="match status" value="1"/>
</dbReference>